<dbReference type="EMBL" id="JXLN01011567">
    <property type="protein sequence ID" value="KPM07446.1"/>
    <property type="molecule type" value="Genomic_DNA"/>
</dbReference>
<evidence type="ECO:0000313" key="2">
    <source>
        <dbReference type="EMBL" id="KPM07446.1"/>
    </source>
</evidence>
<dbReference type="VEuPathDB" id="VectorBase:SSCA005488"/>
<name>A0A132A8Y3_SARSC</name>
<feature type="region of interest" description="Disordered" evidence="1">
    <location>
        <begin position="190"/>
        <end position="210"/>
    </location>
</feature>
<sequence>MLMILIAIVIGASVLCIVLACLVMNGKKHPEQLHFERAYRIDKKLPRSNIIGIDYQPRKNSTSSSLMPFNFLTRYDSINSLTAIYSQIQPNTRFLTNHSNHYKSVDSNLIPVSNTPVQTLFIDSNDTSPISSDCPKISSSNEMNEVSGCMFIDRKHSDSDAKMLTNIMATAKTSTSSNGSNVWVHHYCHSSRQKRSRNAQRQSQRFENLI</sequence>
<accession>A0A132A8Y3</accession>
<dbReference type="Proteomes" id="UP000616769">
    <property type="component" value="Unassembled WGS sequence"/>
</dbReference>
<gene>
    <name evidence="2" type="ORF">QR98_0059400</name>
</gene>
<dbReference type="OrthoDB" id="6516295at2759"/>
<protein>
    <submittedName>
        <fullName evidence="2">Uncharacterized protein</fullName>
    </submittedName>
</protein>
<proteinExistence type="predicted"/>
<dbReference type="AlphaFoldDB" id="A0A132A8Y3"/>
<organism evidence="2 3">
    <name type="scientific">Sarcoptes scabiei</name>
    <name type="common">Itch mite</name>
    <name type="synonym">Acarus scabiei</name>
    <dbReference type="NCBI Taxonomy" id="52283"/>
    <lineage>
        <taxon>Eukaryota</taxon>
        <taxon>Metazoa</taxon>
        <taxon>Ecdysozoa</taxon>
        <taxon>Arthropoda</taxon>
        <taxon>Chelicerata</taxon>
        <taxon>Arachnida</taxon>
        <taxon>Acari</taxon>
        <taxon>Acariformes</taxon>
        <taxon>Sarcoptiformes</taxon>
        <taxon>Astigmata</taxon>
        <taxon>Psoroptidia</taxon>
        <taxon>Sarcoptoidea</taxon>
        <taxon>Sarcoptidae</taxon>
        <taxon>Sarcoptinae</taxon>
        <taxon>Sarcoptes</taxon>
    </lineage>
</organism>
<evidence type="ECO:0000313" key="3">
    <source>
        <dbReference type="Proteomes" id="UP000616769"/>
    </source>
</evidence>
<feature type="compositionally biased region" description="Polar residues" evidence="1">
    <location>
        <begin position="199"/>
        <end position="210"/>
    </location>
</feature>
<comment type="caution">
    <text evidence="2">The sequence shown here is derived from an EMBL/GenBank/DDBJ whole genome shotgun (WGS) entry which is preliminary data.</text>
</comment>
<reference evidence="2 3" key="1">
    <citation type="journal article" date="2015" name="Parasit. Vectors">
        <title>Draft genome of the scabies mite.</title>
        <authorList>
            <person name="Rider S.D.Jr."/>
            <person name="Morgan M.S."/>
            <person name="Arlian L.G."/>
        </authorList>
    </citation>
    <scope>NUCLEOTIDE SEQUENCE [LARGE SCALE GENOMIC DNA]</scope>
    <source>
        <strain evidence="2">Arlian Lab</strain>
    </source>
</reference>
<evidence type="ECO:0000256" key="1">
    <source>
        <dbReference type="SAM" id="MobiDB-lite"/>
    </source>
</evidence>